<gene>
    <name evidence="7" type="ORF">VW23_002440</name>
</gene>
<comment type="caution">
    <text evidence="7">The sequence shown here is derived from an EMBL/GenBank/DDBJ whole genome shotgun (WGS) entry which is preliminary data.</text>
</comment>
<evidence type="ECO:0000313" key="7">
    <source>
        <dbReference type="EMBL" id="OEO29072.1"/>
    </source>
</evidence>
<protein>
    <recommendedName>
        <fullName evidence="6">Rieske domain-containing protein</fullName>
    </recommendedName>
</protein>
<dbReference type="PROSITE" id="PS51296">
    <property type="entry name" value="RIESKE"/>
    <property type="match status" value="1"/>
</dbReference>
<dbReference type="GO" id="GO:0016491">
    <property type="term" value="F:oxidoreductase activity"/>
    <property type="evidence" value="ECO:0007669"/>
    <property type="project" value="UniProtKB-KW"/>
</dbReference>
<dbReference type="PANTHER" id="PTHR21266:SF60">
    <property type="entry name" value="3-KETOSTEROID-9-ALPHA-MONOOXYGENASE, OXYGENASE COMPONENT"/>
    <property type="match status" value="1"/>
</dbReference>
<dbReference type="SUPFAM" id="SSF50022">
    <property type="entry name" value="ISP domain"/>
    <property type="match status" value="1"/>
</dbReference>
<dbReference type="OrthoDB" id="9792185at2"/>
<dbReference type="PANTHER" id="PTHR21266">
    <property type="entry name" value="IRON-SULFUR DOMAIN CONTAINING PROTEIN"/>
    <property type="match status" value="1"/>
</dbReference>
<sequence>MADWIPIALSRDVPVGITRAVIVDTREVMIWRGEDGVAQVWEDRCPHRGMRLSLGFVRGNALNCLYHGWQYGAGANCLRIPAHPDLTVPPTIRANAFAAAETGGMVWMSDDSAAPPPQLPALTPVISLAIEVAPERVLAELGGSTAEPLIELPFAADTLQIGWHRVHAAKTMLHATGAGADIGAATAHLRALRQNLEQGVAA</sequence>
<evidence type="ECO:0000256" key="2">
    <source>
        <dbReference type="ARBA" id="ARBA00022723"/>
    </source>
</evidence>
<keyword evidence="3" id="KW-0560">Oxidoreductase</keyword>
<evidence type="ECO:0000313" key="8">
    <source>
        <dbReference type="Proteomes" id="UP000095463"/>
    </source>
</evidence>
<evidence type="ECO:0000256" key="3">
    <source>
        <dbReference type="ARBA" id="ARBA00023002"/>
    </source>
</evidence>
<evidence type="ECO:0000256" key="5">
    <source>
        <dbReference type="ARBA" id="ARBA00023014"/>
    </source>
</evidence>
<accession>A0A1E5XKH4</accession>
<dbReference type="InterPro" id="IPR017941">
    <property type="entry name" value="Rieske_2Fe-2S"/>
</dbReference>
<evidence type="ECO:0000256" key="1">
    <source>
        <dbReference type="ARBA" id="ARBA00022714"/>
    </source>
</evidence>
<organism evidence="7 8">
    <name type="scientific">Devosia insulae DS-56</name>
    <dbReference type="NCBI Taxonomy" id="1116389"/>
    <lineage>
        <taxon>Bacteria</taxon>
        <taxon>Pseudomonadati</taxon>
        <taxon>Pseudomonadota</taxon>
        <taxon>Alphaproteobacteria</taxon>
        <taxon>Hyphomicrobiales</taxon>
        <taxon>Devosiaceae</taxon>
        <taxon>Devosia</taxon>
    </lineage>
</organism>
<dbReference type="RefSeq" id="WP_069911624.1">
    <property type="nucleotide sequence ID" value="NZ_LAJE02000335.1"/>
</dbReference>
<dbReference type="Proteomes" id="UP000095463">
    <property type="component" value="Unassembled WGS sequence"/>
</dbReference>
<dbReference type="PROSITE" id="PS00570">
    <property type="entry name" value="RING_HYDROXYL_ALPHA"/>
    <property type="match status" value="1"/>
</dbReference>
<keyword evidence="8" id="KW-1185">Reference proteome</keyword>
<reference evidence="7 8" key="1">
    <citation type="journal article" date="2015" name="Genome Announc.">
        <title>Genome Assemblies of Three Soil-Associated Devosia species: D. insulae, D. limi, and D. soli.</title>
        <authorList>
            <person name="Hassan Y.I."/>
            <person name="Lepp D."/>
            <person name="Zhou T."/>
        </authorList>
    </citation>
    <scope>NUCLEOTIDE SEQUENCE [LARGE SCALE GENOMIC DNA]</scope>
    <source>
        <strain evidence="7 8">DS-56</strain>
    </source>
</reference>
<dbReference type="EMBL" id="LAJE02000335">
    <property type="protein sequence ID" value="OEO29072.1"/>
    <property type="molecule type" value="Genomic_DNA"/>
</dbReference>
<dbReference type="InterPro" id="IPR036922">
    <property type="entry name" value="Rieske_2Fe-2S_sf"/>
</dbReference>
<dbReference type="AlphaFoldDB" id="A0A1E5XKH4"/>
<dbReference type="Gene3D" id="2.102.10.10">
    <property type="entry name" value="Rieske [2Fe-2S] iron-sulphur domain"/>
    <property type="match status" value="1"/>
</dbReference>
<keyword evidence="5" id="KW-0411">Iron-sulfur</keyword>
<dbReference type="InterPro" id="IPR015881">
    <property type="entry name" value="ARHD_Rieske_2Fe_2S"/>
</dbReference>
<evidence type="ECO:0000259" key="6">
    <source>
        <dbReference type="PROSITE" id="PS51296"/>
    </source>
</evidence>
<dbReference type="InterPro" id="IPR050584">
    <property type="entry name" value="Cholesterol_7-desaturase"/>
</dbReference>
<keyword evidence="2" id="KW-0479">Metal-binding</keyword>
<feature type="domain" description="Rieske" evidence="6">
    <location>
        <begin position="4"/>
        <end position="108"/>
    </location>
</feature>
<keyword evidence="1" id="KW-0001">2Fe-2S</keyword>
<dbReference type="GO" id="GO:0051537">
    <property type="term" value="F:2 iron, 2 sulfur cluster binding"/>
    <property type="evidence" value="ECO:0007669"/>
    <property type="project" value="UniProtKB-KW"/>
</dbReference>
<dbReference type="GO" id="GO:0005506">
    <property type="term" value="F:iron ion binding"/>
    <property type="evidence" value="ECO:0007669"/>
    <property type="project" value="InterPro"/>
</dbReference>
<keyword evidence="4" id="KW-0408">Iron</keyword>
<name>A0A1E5XKH4_9HYPH</name>
<proteinExistence type="predicted"/>
<dbReference type="Pfam" id="PF00355">
    <property type="entry name" value="Rieske"/>
    <property type="match status" value="1"/>
</dbReference>
<evidence type="ECO:0000256" key="4">
    <source>
        <dbReference type="ARBA" id="ARBA00023004"/>
    </source>
</evidence>